<feature type="domain" description="N-acetyltransferase" evidence="3">
    <location>
        <begin position="33"/>
        <end position="171"/>
    </location>
</feature>
<dbReference type="SUPFAM" id="SSF55729">
    <property type="entry name" value="Acyl-CoA N-acyltransferases (Nat)"/>
    <property type="match status" value="1"/>
</dbReference>
<dbReference type="Gene3D" id="3.40.630.30">
    <property type="match status" value="1"/>
</dbReference>
<evidence type="ECO:0000256" key="1">
    <source>
        <dbReference type="ARBA" id="ARBA00022679"/>
    </source>
</evidence>
<protein>
    <submittedName>
        <fullName evidence="4">GNAT family N-acetyltransferase</fullName>
    </submittedName>
</protein>
<name>A0ABX7E742_9BACI</name>
<sequence length="176" mass="19979">MPLSYRIGKTPHDVVFIHIKIGGKTYVSIFYGVTIREGTDGVPGDAVEALFEDAGWARNTPNWQKEKFSLIFINSTWAFTVWDNNKMIGMVRVISDKIMAANIMDFVVLSEYRGKGIGKKIVELCVQKLPHGDWFAHTSANNFNFYKKCGFEVKDLSKNGTCAYYGYIHARKDGHR</sequence>
<dbReference type="CDD" id="cd04301">
    <property type="entry name" value="NAT_SF"/>
    <property type="match status" value="1"/>
</dbReference>
<evidence type="ECO:0000313" key="4">
    <source>
        <dbReference type="EMBL" id="QQZ11589.1"/>
    </source>
</evidence>
<dbReference type="InterPro" id="IPR000182">
    <property type="entry name" value="GNAT_dom"/>
</dbReference>
<gene>
    <name evidence="4" type="ORF">I5776_17425</name>
</gene>
<dbReference type="InterPro" id="IPR016181">
    <property type="entry name" value="Acyl_CoA_acyltransferase"/>
</dbReference>
<keyword evidence="5" id="KW-1185">Reference proteome</keyword>
<dbReference type="PANTHER" id="PTHR43626">
    <property type="entry name" value="ACYL-COA N-ACYLTRANSFERASE"/>
    <property type="match status" value="1"/>
</dbReference>
<keyword evidence="2" id="KW-0012">Acyltransferase</keyword>
<evidence type="ECO:0000256" key="2">
    <source>
        <dbReference type="ARBA" id="ARBA00023315"/>
    </source>
</evidence>
<reference evidence="4 5" key="1">
    <citation type="submission" date="2020-11" db="EMBL/GenBank/DDBJ databases">
        <title>Taxonomic evaluation of the Bacillus sporothermodurans group of bacteria based on whole genome sequences.</title>
        <authorList>
            <person name="Fiedler G."/>
            <person name="Herbstmann A.-D."/>
            <person name="Doll E."/>
            <person name="Wenning M."/>
            <person name="Brinks E."/>
            <person name="Kabisch J."/>
            <person name="Breitenwieser F."/>
            <person name="Lappann M."/>
            <person name="Boehnlein C."/>
            <person name="Franz C."/>
        </authorList>
    </citation>
    <scope>NUCLEOTIDE SEQUENCE [LARGE SCALE GENOMIC DNA]</scope>
    <source>
        <strain evidence="4 5">JCM 19841</strain>
    </source>
</reference>
<dbReference type="Pfam" id="PF13508">
    <property type="entry name" value="Acetyltransf_7"/>
    <property type="match status" value="1"/>
</dbReference>
<dbReference type="EMBL" id="CP065425">
    <property type="protein sequence ID" value="QQZ11589.1"/>
    <property type="molecule type" value="Genomic_DNA"/>
</dbReference>
<accession>A0ABX7E742</accession>
<proteinExistence type="predicted"/>
<dbReference type="Proteomes" id="UP000595691">
    <property type="component" value="Chromosome"/>
</dbReference>
<dbReference type="PANTHER" id="PTHR43626:SF4">
    <property type="entry name" value="GCN5-RELATED N-ACETYLTRANSFERASE 2, CHLOROPLASTIC"/>
    <property type="match status" value="1"/>
</dbReference>
<keyword evidence="1" id="KW-0808">Transferase</keyword>
<dbReference type="PROSITE" id="PS51186">
    <property type="entry name" value="GNAT"/>
    <property type="match status" value="1"/>
</dbReference>
<dbReference type="InterPro" id="IPR045039">
    <property type="entry name" value="NSI-like"/>
</dbReference>
<evidence type="ECO:0000313" key="5">
    <source>
        <dbReference type="Proteomes" id="UP000595691"/>
    </source>
</evidence>
<evidence type="ECO:0000259" key="3">
    <source>
        <dbReference type="PROSITE" id="PS51186"/>
    </source>
</evidence>
<organism evidence="4 5">
    <name type="scientific">Heyndrickxia vini</name>
    <dbReference type="NCBI Taxonomy" id="1476025"/>
    <lineage>
        <taxon>Bacteria</taxon>
        <taxon>Bacillati</taxon>
        <taxon>Bacillota</taxon>
        <taxon>Bacilli</taxon>
        <taxon>Bacillales</taxon>
        <taxon>Bacillaceae</taxon>
        <taxon>Heyndrickxia</taxon>
    </lineage>
</organism>